<evidence type="ECO:0000256" key="13">
    <source>
        <dbReference type="ARBA" id="ARBA00047899"/>
    </source>
</evidence>
<accession>A0A2N9FAE4</accession>
<feature type="binding site" evidence="15">
    <location>
        <position position="304"/>
    </location>
    <ligand>
        <name>ATP</name>
        <dbReference type="ChEBI" id="CHEBI:30616"/>
    </ligand>
</feature>
<dbReference type="Pfam" id="PF07714">
    <property type="entry name" value="PK_Tyr_Ser-Thr"/>
    <property type="match status" value="1"/>
</dbReference>
<evidence type="ECO:0000256" key="12">
    <source>
        <dbReference type="ARBA" id="ARBA00023180"/>
    </source>
</evidence>
<keyword evidence="8" id="KW-0418">Kinase</keyword>
<dbReference type="InterPro" id="IPR008271">
    <property type="entry name" value="Ser/Thr_kinase_AS"/>
</dbReference>
<evidence type="ECO:0000256" key="14">
    <source>
        <dbReference type="ARBA" id="ARBA00048679"/>
    </source>
</evidence>
<dbReference type="PROSITE" id="PS00108">
    <property type="entry name" value="PROTEIN_KINASE_ST"/>
    <property type="match status" value="1"/>
</dbReference>
<keyword evidence="4" id="KW-0808">Transferase</keyword>
<dbReference type="EC" id="2.7.11.1" evidence="2"/>
<evidence type="ECO:0000256" key="10">
    <source>
        <dbReference type="ARBA" id="ARBA00022989"/>
    </source>
</evidence>
<keyword evidence="5 17" id="KW-0812">Transmembrane</keyword>
<sequence length="495" mass="55936">MCCTSAPHNQQKDHHLEHCPYPRFELSCTEDKDTMLKLPRSVKLFVEHINYTAQKIDLYDPVGCLPRLNGILNLAASPFQFANLYGRYNYTFFNCSSDKYPYDMYPYEVIPCLSSHGYNIVARLSDDPAYRAPLSCPRINGSISVSYSLIYSYANDFQLNWSKPICGNCEGEGNKCGMKGNTSETQCSPIKFSSNIEELNSLNSWAYSGLSIKLIVIGSVILGSFLLVLVFIALYLFYRSNSLEKESKVKIEKFLEDYKALKPTRYSYADIKRITSQFKDKLGQGGYGTVFKGRLSNDVFVAIKILNNYKGDGEEYINEVGSIGRIHHVNVARLKLQDIALGIAKGIEYLHQGCDLQILHFDIKPHNILLDHNFNPKISDFGLAKLCFEGKSVVSMTAARGTMGNIAPEVLSRNFGTVSHKSDVYSFGMLLLEIVEGRKNIDTTVENTSQVYFPEWIYNHLDQGKDPRIQVRRGTCYTSKETYNCGTLVHPMVSY</sequence>
<evidence type="ECO:0000256" key="4">
    <source>
        <dbReference type="ARBA" id="ARBA00022679"/>
    </source>
</evidence>
<keyword evidence="9 15" id="KW-0067">ATP-binding</keyword>
<dbReference type="InterPro" id="IPR001245">
    <property type="entry name" value="Ser-Thr/Tyr_kinase_cat_dom"/>
</dbReference>
<evidence type="ECO:0000259" key="18">
    <source>
        <dbReference type="PROSITE" id="PS50011"/>
    </source>
</evidence>
<keyword evidence="12" id="KW-0325">Glycoprotein</keyword>
<evidence type="ECO:0000256" key="8">
    <source>
        <dbReference type="ARBA" id="ARBA00022777"/>
    </source>
</evidence>
<evidence type="ECO:0000313" key="19">
    <source>
        <dbReference type="EMBL" id="SPC87856.1"/>
    </source>
</evidence>
<dbReference type="InterPro" id="IPR017441">
    <property type="entry name" value="Protein_kinase_ATP_BS"/>
</dbReference>
<evidence type="ECO:0000256" key="6">
    <source>
        <dbReference type="ARBA" id="ARBA00022729"/>
    </source>
</evidence>
<keyword evidence="11 17" id="KW-0472">Membrane</keyword>
<feature type="transmembrane region" description="Helical" evidence="17">
    <location>
        <begin position="214"/>
        <end position="238"/>
    </location>
</feature>
<comment type="catalytic activity">
    <reaction evidence="14">
        <text>L-seryl-[protein] + ATP = O-phospho-L-seryl-[protein] + ADP + H(+)</text>
        <dbReference type="Rhea" id="RHEA:17989"/>
        <dbReference type="Rhea" id="RHEA-COMP:9863"/>
        <dbReference type="Rhea" id="RHEA-COMP:11604"/>
        <dbReference type="ChEBI" id="CHEBI:15378"/>
        <dbReference type="ChEBI" id="CHEBI:29999"/>
        <dbReference type="ChEBI" id="CHEBI:30616"/>
        <dbReference type="ChEBI" id="CHEBI:83421"/>
        <dbReference type="ChEBI" id="CHEBI:456216"/>
        <dbReference type="EC" id="2.7.11.1"/>
    </reaction>
</comment>
<evidence type="ECO:0000256" key="16">
    <source>
        <dbReference type="RuleBase" id="RU000304"/>
    </source>
</evidence>
<comment type="subcellular location">
    <subcellularLocation>
        <location evidence="1">Membrane</location>
        <topology evidence="1">Single-pass type I membrane protein</topology>
    </subcellularLocation>
</comment>
<dbReference type="InterPro" id="IPR045874">
    <property type="entry name" value="LRK10/LRL21-25-like"/>
</dbReference>
<evidence type="ECO:0000256" key="9">
    <source>
        <dbReference type="ARBA" id="ARBA00022840"/>
    </source>
</evidence>
<dbReference type="GO" id="GO:0016020">
    <property type="term" value="C:membrane"/>
    <property type="evidence" value="ECO:0007669"/>
    <property type="project" value="UniProtKB-SubCell"/>
</dbReference>
<dbReference type="InterPro" id="IPR011009">
    <property type="entry name" value="Kinase-like_dom_sf"/>
</dbReference>
<dbReference type="Gene3D" id="3.30.200.20">
    <property type="entry name" value="Phosphorylase Kinase, domain 1"/>
    <property type="match status" value="1"/>
</dbReference>
<dbReference type="GO" id="GO:0005524">
    <property type="term" value="F:ATP binding"/>
    <property type="evidence" value="ECO:0007669"/>
    <property type="project" value="UniProtKB-UniRule"/>
</dbReference>
<evidence type="ECO:0000256" key="1">
    <source>
        <dbReference type="ARBA" id="ARBA00004479"/>
    </source>
</evidence>
<proteinExistence type="inferred from homology"/>
<organism evidence="19">
    <name type="scientific">Fagus sylvatica</name>
    <name type="common">Beechnut</name>
    <dbReference type="NCBI Taxonomy" id="28930"/>
    <lineage>
        <taxon>Eukaryota</taxon>
        <taxon>Viridiplantae</taxon>
        <taxon>Streptophyta</taxon>
        <taxon>Embryophyta</taxon>
        <taxon>Tracheophyta</taxon>
        <taxon>Spermatophyta</taxon>
        <taxon>Magnoliopsida</taxon>
        <taxon>eudicotyledons</taxon>
        <taxon>Gunneridae</taxon>
        <taxon>Pentapetalae</taxon>
        <taxon>rosids</taxon>
        <taxon>fabids</taxon>
        <taxon>Fagales</taxon>
        <taxon>Fagaceae</taxon>
        <taxon>Fagus</taxon>
    </lineage>
</organism>
<dbReference type="GO" id="GO:0004674">
    <property type="term" value="F:protein serine/threonine kinase activity"/>
    <property type="evidence" value="ECO:0007669"/>
    <property type="project" value="UniProtKB-KW"/>
</dbReference>
<evidence type="ECO:0000256" key="2">
    <source>
        <dbReference type="ARBA" id="ARBA00012513"/>
    </source>
</evidence>
<dbReference type="Gene3D" id="1.10.510.10">
    <property type="entry name" value="Transferase(Phosphotransferase) domain 1"/>
    <property type="match status" value="1"/>
</dbReference>
<comment type="similarity">
    <text evidence="16">Belongs to the protein kinase superfamily.</text>
</comment>
<dbReference type="GO" id="GO:0030247">
    <property type="term" value="F:polysaccharide binding"/>
    <property type="evidence" value="ECO:0007669"/>
    <property type="project" value="InterPro"/>
</dbReference>
<evidence type="ECO:0000256" key="7">
    <source>
        <dbReference type="ARBA" id="ARBA00022741"/>
    </source>
</evidence>
<feature type="domain" description="Protein kinase" evidence="18">
    <location>
        <begin position="196"/>
        <end position="495"/>
    </location>
</feature>
<dbReference type="SMART" id="SM00220">
    <property type="entry name" value="S_TKc"/>
    <property type="match status" value="1"/>
</dbReference>
<dbReference type="PROSITE" id="PS00107">
    <property type="entry name" value="PROTEIN_KINASE_ATP"/>
    <property type="match status" value="1"/>
</dbReference>
<reference evidence="19" key="1">
    <citation type="submission" date="2018-02" db="EMBL/GenBank/DDBJ databases">
        <authorList>
            <person name="Cohen D.B."/>
            <person name="Kent A.D."/>
        </authorList>
    </citation>
    <scope>NUCLEOTIDE SEQUENCE</scope>
</reference>
<dbReference type="InterPro" id="IPR000719">
    <property type="entry name" value="Prot_kinase_dom"/>
</dbReference>
<dbReference type="Pfam" id="PF00069">
    <property type="entry name" value="Pkinase"/>
    <property type="match status" value="1"/>
</dbReference>
<keyword evidence="6" id="KW-0732">Signal</keyword>
<dbReference type="EMBL" id="OIVN01000951">
    <property type="protein sequence ID" value="SPC87856.1"/>
    <property type="molecule type" value="Genomic_DNA"/>
</dbReference>
<dbReference type="AlphaFoldDB" id="A0A2N9FAE4"/>
<dbReference type="FunFam" id="1.10.510.10:FF:001023">
    <property type="entry name" value="Os07g0541700 protein"/>
    <property type="match status" value="1"/>
</dbReference>
<gene>
    <name evidence="19" type="ORF">FSB_LOCUS15738</name>
</gene>
<keyword evidence="7 15" id="KW-0547">Nucleotide-binding</keyword>
<evidence type="ECO:0000256" key="11">
    <source>
        <dbReference type="ARBA" id="ARBA00023136"/>
    </source>
</evidence>
<evidence type="ECO:0000256" key="15">
    <source>
        <dbReference type="PROSITE-ProRule" id="PRU10141"/>
    </source>
</evidence>
<protein>
    <recommendedName>
        <fullName evidence="2">non-specific serine/threonine protein kinase</fullName>
        <ecNumber evidence="2">2.7.11.1</ecNumber>
    </recommendedName>
</protein>
<keyword evidence="10 17" id="KW-1133">Transmembrane helix</keyword>
<dbReference type="PANTHER" id="PTHR27009">
    <property type="entry name" value="RUST RESISTANCE KINASE LR10-RELATED"/>
    <property type="match status" value="1"/>
</dbReference>
<dbReference type="Pfam" id="PF13947">
    <property type="entry name" value="GUB_WAK_bind"/>
    <property type="match status" value="1"/>
</dbReference>
<keyword evidence="3 16" id="KW-0723">Serine/threonine-protein kinase</keyword>
<evidence type="ECO:0000256" key="3">
    <source>
        <dbReference type="ARBA" id="ARBA00022527"/>
    </source>
</evidence>
<name>A0A2N9FAE4_FAGSY</name>
<dbReference type="SUPFAM" id="SSF56112">
    <property type="entry name" value="Protein kinase-like (PK-like)"/>
    <property type="match status" value="1"/>
</dbReference>
<comment type="catalytic activity">
    <reaction evidence="13">
        <text>L-threonyl-[protein] + ATP = O-phospho-L-threonyl-[protein] + ADP + H(+)</text>
        <dbReference type="Rhea" id="RHEA:46608"/>
        <dbReference type="Rhea" id="RHEA-COMP:11060"/>
        <dbReference type="Rhea" id="RHEA-COMP:11605"/>
        <dbReference type="ChEBI" id="CHEBI:15378"/>
        <dbReference type="ChEBI" id="CHEBI:30013"/>
        <dbReference type="ChEBI" id="CHEBI:30616"/>
        <dbReference type="ChEBI" id="CHEBI:61977"/>
        <dbReference type="ChEBI" id="CHEBI:456216"/>
        <dbReference type="EC" id="2.7.11.1"/>
    </reaction>
</comment>
<dbReference type="PROSITE" id="PS50011">
    <property type="entry name" value="PROTEIN_KINASE_DOM"/>
    <property type="match status" value="1"/>
</dbReference>
<dbReference type="InterPro" id="IPR025287">
    <property type="entry name" value="WAK_GUB"/>
</dbReference>
<evidence type="ECO:0000256" key="5">
    <source>
        <dbReference type="ARBA" id="ARBA00022692"/>
    </source>
</evidence>
<evidence type="ECO:0000256" key="17">
    <source>
        <dbReference type="SAM" id="Phobius"/>
    </source>
</evidence>